<dbReference type="KEGG" id="taz:TREAZ_2303"/>
<keyword evidence="7" id="KW-1133">Transmembrane helix</keyword>
<dbReference type="STRING" id="545695.TREAZ_2303"/>
<dbReference type="RefSeq" id="WP_015709751.1">
    <property type="nucleotide sequence ID" value="NC_015577.1"/>
</dbReference>
<dbReference type="Gene3D" id="3.30.565.10">
    <property type="entry name" value="Histidine kinase-like ATPase, C-terminal domain"/>
    <property type="match status" value="1"/>
</dbReference>
<dbReference type="GO" id="GO:0004721">
    <property type="term" value="F:phosphoprotein phosphatase activity"/>
    <property type="evidence" value="ECO:0007669"/>
    <property type="project" value="TreeGrafter"/>
</dbReference>
<reference evidence="9 10" key="2">
    <citation type="journal article" date="2011" name="ISME J.">
        <title>RNA-seq reveals cooperative metabolic interactions between two termite-gut spirochete species in co-culture.</title>
        <authorList>
            <person name="Rosenthal A.Z."/>
            <person name="Matson E.G."/>
            <person name="Eldar A."/>
            <person name="Leadbetter J.R."/>
        </authorList>
    </citation>
    <scope>NUCLEOTIDE SEQUENCE [LARGE SCALE GENOMIC DNA]</scope>
    <source>
        <strain evidence="10">ATCC BAA-888 / DSM 13862 / ZAS-9</strain>
    </source>
</reference>
<keyword evidence="3" id="KW-0597">Phosphoprotein</keyword>
<dbReference type="InterPro" id="IPR050351">
    <property type="entry name" value="BphY/WalK/GraS-like"/>
</dbReference>
<dbReference type="GO" id="GO:0000155">
    <property type="term" value="F:phosphorelay sensor kinase activity"/>
    <property type="evidence" value="ECO:0007669"/>
    <property type="project" value="InterPro"/>
</dbReference>
<feature type="transmembrane region" description="Helical" evidence="7">
    <location>
        <begin position="6"/>
        <end position="30"/>
    </location>
</feature>
<dbReference type="CDD" id="cd00082">
    <property type="entry name" value="HisKA"/>
    <property type="match status" value="1"/>
</dbReference>
<dbReference type="PROSITE" id="PS50109">
    <property type="entry name" value="HIS_KIN"/>
    <property type="match status" value="1"/>
</dbReference>
<accession>F5Y804</accession>
<dbReference type="AlphaFoldDB" id="F5Y804"/>
<dbReference type="InterPro" id="IPR003594">
    <property type="entry name" value="HATPase_dom"/>
</dbReference>
<evidence type="ECO:0000256" key="4">
    <source>
        <dbReference type="ARBA" id="ARBA00022679"/>
    </source>
</evidence>
<evidence type="ECO:0000256" key="1">
    <source>
        <dbReference type="ARBA" id="ARBA00000085"/>
    </source>
</evidence>
<reference evidence="10" key="1">
    <citation type="submission" date="2009-12" db="EMBL/GenBank/DDBJ databases">
        <title>Complete sequence of Treponema azotonutricium strain ZAS-9.</title>
        <authorList>
            <person name="Tetu S.G."/>
            <person name="Matson E."/>
            <person name="Ren Q."/>
            <person name="Seshadri R."/>
            <person name="Elbourne L."/>
            <person name="Hassan K.A."/>
            <person name="Durkin A."/>
            <person name="Radune D."/>
            <person name="Mohamoud Y."/>
            <person name="Shay R."/>
            <person name="Jin S."/>
            <person name="Zhang X."/>
            <person name="Lucey K."/>
            <person name="Ballor N.R."/>
            <person name="Ottesen E."/>
            <person name="Rosenthal R."/>
            <person name="Allen A."/>
            <person name="Leadbetter J.R."/>
            <person name="Paulsen I.T."/>
        </authorList>
    </citation>
    <scope>NUCLEOTIDE SEQUENCE [LARGE SCALE GENOMIC DNA]</scope>
    <source>
        <strain evidence="10">ATCC BAA-888 / DSM 13862 / ZAS-9</strain>
    </source>
</reference>
<dbReference type="InterPro" id="IPR003661">
    <property type="entry name" value="HisK_dim/P_dom"/>
</dbReference>
<proteinExistence type="predicted"/>
<sequence length="564" mass="62911">MKRIIFIFTCVLSGLSIVFTAFFIHLVIYWEFSEDMKKNAAMGLEYARAGLELSGITYLETLKSSDPRFTLVDKNGTVLFDNTQDAASMDNHLNRPEIQTAINSGGIGEITRYSNTIGKQTYYRAIRLKDGNILRIAVTTDSIMSSGLKILPYTLLIAILAFSISLISAAKITKRIVDPINKFNLEYPENNTIYEELSPFLYRIKKQNDTITDKMNELKKRQLEFQAITGNMGEGLLILDREGHILSENKSALNLLGVHSNQQNQNLNVFHLRRDEPFRKAIESCLEGNPSETLLETGDRHIRLLANPVRENDSPANPIQGAVIMLLDITEIVDREKLRREFSANVSHELKTPLTVISGYGEIISNGLAKPEDCRGFGAQIYKEAQRLLNLINDIMELSRLDEGGSGLKREKIDLFNIALTGIERITPAARMKNIKIGIEGESIEIEGIPKVLEEMIFNLLDNGIKYNKENGAVIVKTAIENGHNFPQGKTALLSVSDTGIGIAPDEQERIFERFYRGDKSRNSAGGTGLGLSIVKHGALLHKAKIAVESSQKGTIITLRFPMQ</sequence>
<dbReference type="Gene3D" id="1.10.287.130">
    <property type="match status" value="1"/>
</dbReference>
<evidence type="ECO:0000313" key="10">
    <source>
        <dbReference type="Proteomes" id="UP000009222"/>
    </source>
</evidence>
<evidence type="ECO:0000313" key="9">
    <source>
        <dbReference type="EMBL" id="AEF82024.1"/>
    </source>
</evidence>
<protein>
    <recommendedName>
        <fullName evidence="2">histidine kinase</fullName>
        <ecNumber evidence="2">2.7.13.3</ecNumber>
    </recommendedName>
</protein>
<dbReference type="GO" id="GO:0005886">
    <property type="term" value="C:plasma membrane"/>
    <property type="evidence" value="ECO:0007669"/>
    <property type="project" value="TreeGrafter"/>
</dbReference>
<dbReference type="GO" id="GO:0016036">
    <property type="term" value="P:cellular response to phosphate starvation"/>
    <property type="evidence" value="ECO:0007669"/>
    <property type="project" value="TreeGrafter"/>
</dbReference>
<evidence type="ECO:0000256" key="7">
    <source>
        <dbReference type="SAM" id="Phobius"/>
    </source>
</evidence>
<dbReference type="eggNOG" id="COG5002">
    <property type="taxonomic scope" value="Bacteria"/>
</dbReference>
<dbReference type="OrthoDB" id="9813151at2"/>
<dbReference type="CDD" id="cd00075">
    <property type="entry name" value="HATPase"/>
    <property type="match status" value="1"/>
</dbReference>
<evidence type="ECO:0000259" key="8">
    <source>
        <dbReference type="PROSITE" id="PS50109"/>
    </source>
</evidence>
<dbReference type="Proteomes" id="UP000009222">
    <property type="component" value="Chromosome"/>
</dbReference>
<keyword evidence="6" id="KW-0902">Two-component regulatory system</keyword>
<dbReference type="PANTHER" id="PTHR45453">
    <property type="entry name" value="PHOSPHATE REGULON SENSOR PROTEIN PHOR"/>
    <property type="match status" value="1"/>
</dbReference>
<dbReference type="EC" id="2.7.13.3" evidence="2"/>
<dbReference type="PANTHER" id="PTHR45453:SF1">
    <property type="entry name" value="PHOSPHATE REGULON SENSOR PROTEIN PHOR"/>
    <property type="match status" value="1"/>
</dbReference>
<dbReference type="InterPro" id="IPR036890">
    <property type="entry name" value="HATPase_C_sf"/>
</dbReference>
<dbReference type="PRINTS" id="PR00344">
    <property type="entry name" value="BCTRLSENSOR"/>
</dbReference>
<dbReference type="SMART" id="SM00388">
    <property type="entry name" value="HisKA"/>
    <property type="match status" value="1"/>
</dbReference>
<dbReference type="Pfam" id="PF00512">
    <property type="entry name" value="HisKA"/>
    <property type="match status" value="1"/>
</dbReference>
<keyword evidence="5 9" id="KW-0418">Kinase</keyword>
<comment type="catalytic activity">
    <reaction evidence="1">
        <text>ATP + protein L-histidine = ADP + protein N-phospho-L-histidine.</text>
        <dbReference type="EC" id="2.7.13.3"/>
    </reaction>
</comment>
<dbReference type="SUPFAM" id="SSF55785">
    <property type="entry name" value="PYP-like sensor domain (PAS domain)"/>
    <property type="match status" value="1"/>
</dbReference>
<dbReference type="SMART" id="SM00387">
    <property type="entry name" value="HATPase_c"/>
    <property type="match status" value="1"/>
</dbReference>
<keyword evidence="10" id="KW-1185">Reference proteome</keyword>
<dbReference type="Gene3D" id="3.30.450.20">
    <property type="entry name" value="PAS domain"/>
    <property type="match status" value="1"/>
</dbReference>
<evidence type="ECO:0000256" key="2">
    <source>
        <dbReference type="ARBA" id="ARBA00012438"/>
    </source>
</evidence>
<evidence type="ECO:0000256" key="5">
    <source>
        <dbReference type="ARBA" id="ARBA00022777"/>
    </source>
</evidence>
<organism evidence="9 10">
    <name type="scientific">Leadbettera azotonutricia (strain ATCC BAA-888 / DSM 13862 / ZAS-9)</name>
    <name type="common">Treponema azotonutricium</name>
    <dbReference type="NCBI Taxonomy" id="545695"/>
    <lineage>
        <taxon>Bacteria</taxon>
        <taxon>Pseudomonadati</taxon>
        <taxon>Spirochaetota</taxon>
        <taxon>Spirochaetia</taxon>
        <taxon>Spirochaetales</taxon>
        <taxon>Breznakiellaceae</taxon>
        <taxon>Leadbettera</taxon>
    </lineage>
</organism>
<evidence type="ECO:0000256" key="3">
    <source>
        <dbReference type="ARBA" id="ARBA00022553"/>
    </source>
</evidence>
<dbReference type="InterPro" id="IPR004358">
    <property type="entry name" value="Sig_transdc_His_kin-like_C"/>
</dbReference>
<dbReference type="HOGENOM" id="CLU_000445_89_2_12"/>
<feature type="domain" description="Histidine kinase" evidence="8">
    <location>
        <begin position="345"/>
        <end position="564"/>
    </location>
</feature>
<dbReference type="FunFam" id="1.10.287.130:FF:000001">
    <property type="entry name" value="Two-component sensor histidine kinase"/>
    <property type="match status" value="1"/>
</dbReference>
<keyword evidence="7" id="KW-0472">Membrane</keyword>
<name>F5Y804_LEAAZ</name>
<dbReference type="EMBL" id="CP001841">
    <property type="protein sequence ID" value="AEF82024.1"/>
    <property type="molecule type" value="Genomic_DNA"/>
</dbReference>
<feature type="transmembrane region" description="Helical" evidence="7">
    <location>
        <begin position="150"/>
        <end position="170"/>
    </location>
</feature>
<evidence type="ECO:0000256" key="6">
    <source>
        <dbReference type="ARBA" id="ARBA00023012"/>
    </source>
</evidence>
<dbReference type="InterPro" id="IPR035965">
    <property type="entry name" value="PAS-like_dom_sf"/>
</dbReference>
<keyword evidence="4" id="KW-0808">Transferase</keyword>
<dbReference type="SUPFAM" id="SSF47384">
    <property type="entry name" value="Homodimeric domain of signal transducing histidine kinase"/>
    <property type="match status" value="1"/>
</dbReference>
<dbReference type="SUPFAM" id="SSF55874">
    <property type="entry name" value="ATPase domain of HSP90 chaperone/DNA topoisomerase II/histidine kinase"/>
    <property type="match status" value="1"/>
</dbReference>
<dbReference type="Pfam" id="PF02518">
    <property type="entry name" value="HATPase_c"/>
    <property type="match status" value="1"/>
</dbReference>
<keyword evidence="7" id="KW-0812">Transmembrane</keyword>
<dbReference type="InParanoid" id="F5Y804"/>
<dbReference type="InterPro" id="IPR036097">
    <property type="entry name" value="HisK_dim/P_sf"/>
</dbReference>
<dbReference type="InterPro" id="IPR005467">
    <property type="entry name" value="His_kinase_dom"/>
</dbReference>
<gene>
    <name evidence="9" type="ordered locus">TREAZ_2303</name>
</gene>